<reference evidence="2 3" key="1">
    <citation type="submission" date="2017-08" db="EMBL/GenBank/DDBJ databases">
        <authorList>
            <person name="Chaillou S."/>
        </authorList>
    </citation>
    <scope>NUCLEOTIDE SEQUENCE [LARGE SCALE GENOMIC DNA]</scope>
    <source>
        <strain evidence="2 3">MFPA15A1205</strain>
    </source>
</reference>
<keyword evidence="1" id="KW-0812">Transmembrane</keyword>
<evidence type="ECO:0000313" key="3">
    <source>
        <dbReference type="Proteomes" id="UP000219564"/>
    </source>
</evidence>
<keyword evidence="1" id="KW-1133">Transmembrane helix</keyword>
<comment type="caution">
    <text evidence="2">The sequence shown here is derived from an EMBL/GenBank/DDBJ whole genome shotgun (WGS) entry which is preliminary data.</text>
</comment>
<protein>
    <submittedName>
        <fullName evidence="2">Uncharacterized protein</fullName>
    </submittedName>
</protein>
<organism evidence="2 3">
    <name type="scientific">Pseudomonas lundensis</name>
    <dbReference type="NCBI Taxonomy" id="86185"/>
    <lineage>
        <taxon>Bacteria</taxon>
        <taxon>Pseudomonadati</taxon>
        <taxon>Pseudomonadota</taxon>
        <taxon>Gammaproteobacteria</taxon>
        <taxon>Pseudomonadales</taxon>
        <taxon>Pseudomonadaceae</taxon>
        <taxon>Pseudomonas</taxon>
    </lineage>
</organism>
<keyword evidence="1" id="KW-0472">Membrane</keyword>
<sequence length="40" mass="4646">MGTEWALARVVVLPALLLVQFRYLFAGLCTKLRQLFTCFR</sequence>
<feature type="transmembrane region" description="Helical" evidence="1">
    <location>
        <begin position="6"/>
        <end position="25"/>
    </location>
</feature>
<proteinExistence type="predicted"/>
<name>A0AAX2HA97_9PSED</name>
<accession>A0AAX2HA97</accession>
<evidence type="ECO:0000256" key="1">
    <source>
        <dbReference type="SAM" id="Phobius"/>
    </source>
</evidence>
<gene>
    <name evidence="2" type="ORF">PLUA15_440036</name>
</gene>
<evidence type="ECO:0000313" key="2">
    <source>
        <dbReference type="EMBL" id="SOB53748.1"/>
    </source>
</evidence>
<dbReference type="Proteomes" id="UP000219564">
    <property type="component" value="Unassembled WGS sequence"/>
</dbReference>
<dbReference type="AlphaFoldDB" id="A0AAX2HA97"/>
<dbReference type="EMBL" id="OBKZ01000039">
    <property type="protein sequence ID" value="SOB53748.1"/>
    <property type="molecule type" value="Genomic_DNA"/>
</dbReference>